<dbReference type="HOGENOM" id="CLU_933521_0_0_5"/>
<evidence type="ECO:0000313" key="2">
    <source>
        <dbReference type="Proteomes" id="UP000002417"/>
    </source>
</evidence>
<protein>
    <submittedName>
        <fullName evidence="1">Uncharacterized protein</fullName>
    </submittedName>
</protein>
<dbReference type="EMBL" id="CP000781">
    <property type="protein sequence ID" value="ABS68839.1"/>
    <property type="molecule type" value="Genomic_DNA"/>
</dbReference>
<evidence type="ECO:0000313" key="1">
    <source>
        <dbReference type="EMBL" id="ABS68839.1"/>
    </source>
</evidence>
<gene>
    <name evidence="1" type="ordered locus">Xaut_3611</name>
</gene>
<reference evidence="1 2" key="1">
    <citation type="submission" date="2007-07" db="EMBL/GenBank/DDBJ databases">
        <title>Complete sequence of chromosome of Xanthobacter autotrophicus Py2.</title>
        <authorList>
            <consortium name="US DOE Joint Genome Institute"/>
            <person name="Copeland A."/>
            <person name="Lucas S."/>
            <person name="Lapidus A."/>
            <person name="Barry K."/>
            <person name="Glavina del Rio T."/>
            <person name="Hammon N."/>
            <person name="Israni S."/>
            <person name="Dalin E."/>
            <person name="Tice H."/>
            <person name="Pitluck S."/>
            <person name="Sims D."/>
            <person name="Brettin T."/>
            <person name="Bruce D."/>
            <person name="Detter J.C."/>
            <person name="Han C."/>
            <person name="Tapia R."/>
            <person name="Brainard J."/>
            <person name="Schmutz J."/>
            <person name="Larimer F."/>
            <person name="Land M."/>
            <person name="Hauser L."/>
            <person name="Kyrpides N."/>
            <person name="Kim E."/>
            <person name="Ensigns S.A."/>
            <person name="Richardson P."/>
        </authorList>
    </citation>
    <scope>NUCLEOTIDE SEQUENCE [LARGE SCALE GENOMIC DNA]</scope>
    <source>
        <strain evidence="2">ATCC BAA-1158 / Py2</strain>
    </source>
</reference>
<name>A7ILE6_XANP2</name>
<accession>A7ILE6</accession>
<dbReference type="OrthoDB" id="7596063at2"/>
<sequence length="295" mass="32880">MVDIAEFADAGELSLYFDTKPGQLADLEVVAAAAIQWAQGLKAAASIADPTWEYRVSLVAAKPGSSNWIAKIERSKANDLAQQVVDGWKKVPVIFRLAIGLAVVVPTSAIPTLNYYMGNDGFSETQKRELIEIFEKTSKTDAVKMHRQQMYKEAPRDRKITGIGTGVPTSDDWRPAVTIPSDQFAEADGLFDVRDDKPMARTIPQILDVVLVTPRLENAPKAWTFRQEGIPGTFNAVMKDKKFLAALERSEIHETLRANIPMRVRLQIKQKYIDGEWKVISRGRSVVEVLSPRVD</sequence>
<organism evidence="1 2">
    <name type="scientific">Xanthobacter autotrophicus (strain ATCC BAA-1158 / Py2)</name>
    <dbReference type="NCBI Taxonomy" id="78245"/>
    <lineage>
        <taxon>Bacteria</taxon>
        <taxon>Pseudomonadati</taxon>
        <taxon>Pseudomonadota</taxon>
        <taxon>Alphaproteobacteria</taxon>
        <taxon>Hyphomicrobiales</taxon>
        <taxon>Xanthobacteraceae</taxon>
        <taxon>Xanthobacter</taxon>
    </lineage>
</organism>
<dbReference type="KEGG" id="xau:Xaut_3611"/>
<dbReference type="eggNOG" id="ENOG5033KP7">
    <property type="taxonomic scope" value="Bacteria"/>
</dbReference>
<dbReference type="AlphaFoldDB" id="A7ILE6"/>
<proteinExistence type="predicted"/>
<dbReference type="Proteomes" id="UP000002417">
    <property type="component" value="Chromosome"/>
</dbReference>
<keyword evidence="2" id="KW-1185">Reference proteome</keyword>